<dbReference type="GeneID" id="68694871"/>
<feature type="transmembrane region" description="Helical" evidence="1">
    <location>
        <begin position="130"/>
        <end position="149"/>
    </location>
</feature>
<gene>
    <name evidence="2" type="ORF">HNR49_000991</name>
</gene>
<sequence>MSEHRVRSRSWYWIGALPLVVALWVVAAAWMVGIIVVVPEAYASVEAAVYLPAVAFGVPAVGVYLAFPIAAYLDTRAIRNATDATLLGMARNTPLLAAAPLLATAVDVVLVYGLVALFRGPSLRSGSPRGGVLLGAAVVGGTALAILYVRARRGVVVMPSGFREWRAEFRENERV</sequence>
<reference evidence="2" key="1">
    <citation type="submission" date="2020-08" db="EMBL/GenBank/DDBJ databases">
        <title>Genomic Encyclopedia of Type Strains, Phase IV (KMG-IV): sequencing the most valuable type-strain genomes for metagenomic binning, comparative biology and taxonomic classification.</title>
        <authorList>
            <person name="Goeker M."/>
        </authorList>
    </citation>
    <scope>NUCLEOTIDE SEQUENCE</scope>
    <source>
        <strain evidence="2">DSM 669</strain>
    </source>
</reference>
<accession>A0A841HBV7</accession>
<evidence type="ECO:0000313" key="3">
    <source>
        <dbReference type="Proteomes" id="UP000642919"/>
    </source>
</evidence>
<evidence type="ECO:0000256" key="1">
    <source>
        <dbReference type="SAM" id="Phobius"/>
    </source>
</evidence>
<dbReference type="Proteomes" id="UP000642919">
    <property type="component" value="Unassembled WGS sequence"/>
</dbReference>
<evidence type="ECO:0000313" key="2">
    <source>
        <dbReference type="EMBL" id="MBB6089635.1"/>
    </source>
</evidence>
<feature type="transmembrane region" description="Helical" evidence="1">
    <location>
        <begin position="94"/>
        <end position="118"/>
    </location>
</feature>
<protein>
    <submittedName>
        <fullName evidence="2">Uncharacterized protein</fullName>
    </submittedName>
</protein>
<feature type="transmembrane region" description="Helical" evidence="1">
    <location>
        <begin position="50"/>
        <end position="73"/>
    </location>
</feature>
<organism evidence="2 3">
    <name type="scientific">Halobacterium salinarum</name>
    <name type="common">Halobacterium halobium</name>
    <dbReference type="NCBI Taxonomy" id="2242"/>
    <lineage>
        <taxon>Archaea</taxon>
        <taxon>Methanobacteriati</taxon>
        <taxon>Methanobacteriota</taxon>
        <taxon>Stenosarchaea group</taxon>
        <taxon>Halobacteria</taxon>
        <taxon>Halobacteriales</taxon>
        <taxon>Halobacteriaceae</taxon>
        <taxon>Halobacterium</taxon>
    </lineage>
</organism>
<dbReference type="AlphaFoldDB" id="A0A841HBV7"/>
<name>A0A841HBV7_HALSI</name>
<keyword evidence="1" id="KW-0472">Membrane</keyword>
<feature type="transmembrane region" description="Helical" evidence="1">
    <location>
        <begin position="12"/>
        <end position="38"/>
    </location>
</feature>
<keyword evidence="1" id="KW-1133">Transmembrane helix</keyword>
<proteinExistence type="predicted"/>
<comment type="caution">
    <text evidence="2">The sequence shown here is derived from an EMBL/GenBank/DDBJ whole genome shotgun (WGS) entry which is preliminary data.</text>
</comment>
<keyword evidence="1" id="KW-0812">Transmembrane</keyword>
<dbReference type="RefSeq" id="WP_010903737.1">
    <property type="nucleotide sequence ID" value="NZ_JACHGX010000002.1"/>
</dbReference>
<dbReference type="EMBL" id="JACHGX010000002">
    <property type="protein sequence ID" value="MBB6089635.1"/>
    <property type="molecule type" value="Genomic_DNA"/>
</dbReference>